<gene>
    <name evidence="4" type="ORF">IAB93_06230</name>
</gene>
<evidence type="ECO:0000259" key="3">
    <source>
        <dbReference type="PROSITE" id="PS51186"/>
    </source>
</evidence>
<name>A0A9D9NA43_9BACT</name>
<dbReference type="PROSITE" id="PS51186">
    <property type="entry name" value="GNAT"/>
    <property type="match status" value="1"/>
</dbReference>
<dbReference type="Pfam" id="PF13508">
    <property type="entry name" value="Acetyltransf_7"/>
    <property type="match status" value="1"/>
</dbReference>
<sequence length="80" mass="8900">MLNCCIVMIRLFVHDDFRGKGIGKALLQYAMDALHAGKVDVNEQNAQAVGFYMHMGFYIVGRSETDPAGKPYSILHLALK</sequence>
<dbReference type="Gene3D" id="3.40.630.30">
    <property type="match status" value="1"/>
</dbReference>
<dbReference type="Proteomes" id="UP000823597">
    <property type="component" value="Unassembled WGS sequence"/>
</dbReference>
<organism evidence="4 5">
    <name type="scientific">Candidatus Merdivivens pullistercoris</name>
    <dbReference type="NCBI Taxonomy" id="2840873"/>
    <lineage>
        <taxon>Bacteria</taxon>
        <taxon>Pseudomonadati</taxon>
        <taxon>Bacteroidota</taxon>
        <taxon>Bacteroidia</taxon>
        <taxon>Bacteroidales</taxon>
        <taxon>Muribaculaceae</taxon>
        <taxon>Muribaculaceae incertae sedis</taxon>
        <taxon>Candidatus Merdivivens</taxon>
    </lineage>
</organism>
<reference evidence="4" key="2">
    <citation type="journal article" date="2021" name="PeerJ">
        <title>Extensive microbial diversity within the chicken gut microbiome revealed by metagenomics and culture.</title>
        <authorList>
            <person name="Gilroy R."/>
            <person name="Ravi A."/>
            <person name="Getino M."/>
            <person name="Pursley I."/>
            <person name="Horton D.L."/>
            <person name="Alikhan N.F."/>
            <person name="Baker D."/>
            <person name="Gharbi K."/>
            <person name="Hall N."/>
            <person name="Watson M."/>
            <person name="Adriaenssens E.M."/>
            <person name="Foster-Nyarko E."/>
            <person name="Jarju S."/>
            <person name="Secka A."/>
            <person name="Antonio M."/>
            <person name="Oren A."/>
            <person name="Chaudhuri R.R."/>
            <person name="La Ragione R."/>
            <person name="Hildebrand F."/>
            <person name="Pallen M.J."/>
        </authorList>
    </citation>
    <scope>NUCLEOTIDE SEQUENCE</scope>
    <source>
        <strain evidence="4">10037</strain>
    </source>
</reference>
<dbReference type="SUPFAM" id="SSF55729">
    <property type="entry name" value="Acyl-CoA N-acyltransferases (Nat)"/>
    <property type="match status" value="1"/>
</dbReference>
<dbReference type="PANTHER" id="PTHR43800">
    <property type="entry name" value="PEPTIDYL-LYSINE N-ACETYLTRANSFERASE YJAB"/>
    <property type="match status" value="1"/>
</dbReference>
<dbReference type="InterPro" id="IPR016181">
    <property type="entry name" value="Acyl_CoA_acyltransferase"/>
</dbReference>
<evidence type="ECO:0000256" key="2">
    <source>
        <dbReference type="ARBA" id="ARBA00023315"/>
    </source>
</evidence>
<dbReference type="InterPro" id="IPR000182">
    <property type="entry name" value="GNAT_dom"/>
</dbReference>
<keyword evidence="1" id="KW-0808">Transferase</keyword>
<reference evidence="4" key="1">
    <citation type="submission" date="2020-10" db="EMBL/GenBank/DDBJ databases">
        <authorList>
            <person name="Gilroy R."/>
        </authorList>
    </citation>
    <scope>NUCLEOTIDE SEQUENCE</scope>
    <source>
        <strain evidence="4">10037</strain>
    </source>
</reference>
<feature type="domain" description="N-acetyltransferase" evidence="3">
    <location>
        <begin position="1"/>
        <end position="80"/>
    </location>
</feature>
<dbReference type="GO" id="GO:0016747">
    <property type="term" value="F:acyltransferase activity, transferring groups other than amino-acyl groups"/>
    <property type="evidence" value="ECO:0007669"/>
    <property type="project" value="InterPro"/>
</dbReference>
<keyword evidence="2" id="KW-0012">Acyltransferase</keyword>
<comment type="caution">
    <text evidence="4">The sequence shown here is derived from an EMBL/GenBank/DDBJ whole genome shotgun (WGS) entry which is preliminary data.</text>
</comment>
<proteinExistence type="predicted"/>
<dbReference type="CDD" id="cd04301">
    <property type="entry name" value="NAT_SF"/>
    <property type="match status" value="1"/>
</dbReference>
<dbReference type="AlphaFoldDB" id="A0A9D9NA43"/>
<accession>A0A9D9NA43</accession>
<evidence type="ECO:0000313" key="4">
    <source>
        <dbReference type="EMBL" id="MBO8465575.1"/>
    </source>
</evidence>
<evidence type="ECO:0000313" key="5">
    <source>
        <dbReference type="Proteomes" id="UP000823597"/>
    </source>
</evidence>
<protein>
    <submittedName>
        <fullName evidence="4">GNAT family N-acetyltransferase</fullName>
    </submittedName>
</protein>
<dbReference type="PANTHER" id="PTHR43800:SF1">
    <property type="entry name" value="PEPTIDYL-LYSINE N-ACETYLTRANSFERASE YJAB"/>
    <property type="match status" value="1"/>
</dbReference>
<dbReference type="EMBL" id="JADIME010000066">
    <property type="protein sequence ID" value="MBO8465575.1"/>
    <property type="molecule type" value="Genomic_DNA"/>
</dbReference>
<evidence type="ECO:0000256" key="1">
    <source>
        <dbReference type="ARBA" id="ARBA00022679"/>
    </source>
</evidence>